<feature type="domain" description="Micro-fibrillar-associated protein 1 C-terminal" evidence="2">
    <location>
        <begin position="144"/>
        <end position="358"/>
    </location>
</feature>
<reference evidence="3 4" key="1">
    <citation type="journal article" date="2018" name="Mol. Biol. Evol.">
        <title>Broad Genomic Sampling Reveals a Smut Pathogenic Ancestry of the Fungal Clade Ustilaginomycotina.</title>
        <authorList>
            <person name="Kijpornyongpan T."/>
            <person name="Mondo S.J."/>
            <person name="Barry K."/>
            <person name="Sandor L."/>
            <person name="Lee J."/>
            <person name="Lipzen A."/>
            <person name="Pangilinan J."/>
            <person name="LaButti K."/>
            <person name="Hainaut M."/>
            <person name="Henrissat B."/>
            <person name="Grigoriev I.V."/>
            <person name="Spatafora J.W."/>
            <person name="Aime M.C."/>
        </authorList>
    </citation>
    <scope>NUCLEOTIDE SEQUENCE [LARGE SCALE GENOMIC DNA]</scope>
    <source>
        <strain evidence="3 4">MCA 3882</strain>
    </source>
</reference>
<dbReference type="InParanoid" id="A0A316VGW4"/>
<dbReference type="STRING" id="1280837.A0A316VGW4"/>
<feature type="compositionally biased region" description="Basic and acidic residues" evidence="1">
    <location>
        <begin position="163"/>
        <end position="193"/>
    </location>
</feature>
<protein>
    <recommendedName>
        <fullName evidence="2">Micro-fibrillar-associated protein 1 C-terminal domain-containing protein</fullName>
    </recommendedName>
</protein>
<dbReference type="PANTHER" id="PTHR15327">
    <property type="entry name" value="MICROFIBRIL-ASSOCIATED PROTEIN"/>
    <property type="match status" value="1"/>
</dbReference>
<feature type="compositionally biased region" description="Polar residues" evidence="1">
    <location>
        <begin position="118"/>
        <end position="128"/>
    </location>
</feature>
<keyword evidence="4" id="KW-1185">Reference proteome</keyword>
<accession>A0A316VGW4</accession>
<feature type="compositionally biased region" description="Basic and acidic residues" evidence="1">
    <location>
        <begin position="354"/>
        <end position="377"/>
    </location>
</feature>
<dbReference type="GeneID" id="37019876"/>
<feature type="compositionally biased region" description="Basic and acidic residues" evidence="1">
    <location>
        <begin position="200"/>
        <end position="216"/>
    </location>
</feature>
<dbReference type="InterPro" id="IPR033194">
    <property type="entry name" value="MFAP1"/>
</dbReference>
<feature type="compositionally biased region" description="Basic and acidic residues" evidence="1">
    <location>
        <begin position="74"/>
        <end position="87"/>
    </location>
</feature>
<evidence type="ECO:0000313" key="3">
    <source>
        <dbReference type="EMBL" id="PWN36889.1"/>
    </source>
</evidence>
<feature type="compositionally biased region" description="Basic and acidic residues" evidence="1">
    <location>
        <begin position="255"/>
        <end position="294"/>
    </location>
</feature>
<evidence type="ECO:0000256" key="1">
    <source>
        <dbReference type="SAM" id="MobiDB-lite"/>
    </source>
</evidence>
<dbReference type="EMBL" id="KZ819602">
    <property type="protein sequence ID" value="PWN36889.1"/>
    <property type="molecule type" value="Genomic_DNA"/>
</dbReference>
<dbReference type="AlphaFoldDB" id="A0A316VGW4"/>
<dbReference type="Proteomes" id="UP000245771">
    <property type="component" value="Unassembled WGS sequence"/>
</dbReference>
<dbReference type="InterPro" id="IPR009730">
    <property type="entry name" value="MFAP1_C"/>
</dbReference>
<sequence>MPSNNGKQAGRVARAATRYRPGKAPTQIGLGETYSSDEEEDKNTQQSESGPSVEKRQAATVISTGDGSQTYKSMDIRLQPKNEAKPEQEDESSEYETDTDEEPAISNKPVFRKPGSGPSMQPSTTKKQSSSEYETDSEEEESSSEDDRPQMIKPIFVPKNKRGKEGKAGKTQEDVDAEKAAEDKARREAETRKKQSHMMAAERIRQELQEKEHEEMLPDLSDTDDKDPEGEFAAWRIRELTRIKREREILKAKEEERAEIERRRAMPEEERLREDLAKAAASRAEKERQRKEGEQQGFMQKYYHKGSFFQDLDILKGRDYSAMTESAADKKNLPDVMQVRDYGKKGRSKWTHLTNEDTSRPRQEDPRFKGMSGVKDR</sequence>
<evidence type="ECO:0000313" key="4">
    <source>
        <dbReference type="Proteomes" id="UP000245771"/>
    </source>
</evidence>
<dbReference type="RefSeq" id="XP_025357191.1">
    <property type="nucleotide sequence ID" value="XM_025498095.1"/>
</dbReference>
<feature type="region of interest" description="Disordered" evidence="1">
    <location>
        <begin position="325"/>
        <end position="377"/>
    </location>
</feature>
<dbReference type="OrthoDB" id="1111734at2759"/>
<organism evidence="3 4">
    <name type="scientific">Meira miltonrushii</name>
    <dbReference type="NCBI Taxonomy" id="1280837"/>
    <lineage>
        <taxon>Eukaryota</taxon>
        <taxon>Fungi</taxon>
        <taxon>Dikarya</taxon>
        <taxon>Basidiomycota</taxon>
        <taxon>Ustilaginomycotina</taxon>
        <taxon>Exobasidiomycetes</taxon>
        <taxon>Exobasidiales</taxon>
        <taxon>Brachybasidiaceae</taxon>
        <taxon>Meira</taxon>
    </lineage>
</organism>
<feature type="compositionally biased region" description="Acidic residues" evidence="1">
    <location>
        <begin position="221"/>
        <end position="230"/>
    </location>
</feature>
<name>A0A316VGW4_9BASI</name>
<feature type="region of interest" description="Disordered" evidence="1">
    <location>
        <begin position="255"/>
        <end position="298"/>
    </location>
</feature>
<gene>
    <name evidence="3" type="ORF">FA14DRAFT_159191</name>
</gene>
<feature type="compositionally biased region" description="Polar residues" evidence="1">
    <location>
        <begin position="60"/>
        <end position="72"/>
    </location>
</feature>
<feature type="compositionally biased region" description="Acidic residues" evidence="1">
    <location>
        <begin position="133"/>
        <end position="144"/>
    </location>
</feature>
<evidence type="ECO:0000259" key="2">
    <source>
        <dbReference type="Pfam" id="PF06991"/>
    </source>
</evidence>
<feature type="region of interest" description="Disordered" evidence="1">
    <location>
        <begin position="1"/>
        <end position="231"/>
    </location>
</feature>
<feature type="compositionally biased region" description="Acidic residues" evidence="1">
    <location>
        <begin position="88"/>
        <end position="103"/>
    </location>
</feature>
<proteinExistence type="predicted"/>
<dbReference type="Pfam" id="PF06991">
    <property type="entry name" value="MFAP1"/>
    <property type="match status" value="1"/>
</dbReference>